<gene>
    <name evidence="1" type="ORF">SAMEA44541418_00086</name>
</gene>
<evidence type="ECO:0000313" key="1">
    <source>
        <dbReference type="EMBL" id="SNV01361.1"/>
    </source>
</evidence>
<organism evidence="1 2">
    <name type="scientific">Capnocytophaga haemolytica</name>
    <dbReference type="NCBI Taxonomy" id="45243"/>
    <lineage>
        <taxon>Bacteria</taxon>
        <taxon>Pseudomonadati</taxon>
        <taxon>Bacteroidota</taxon>
        <taxon>Flavobacteriia</taxon>
        <taxon>Flavobacteriales</taxon>
        <taxon>Flavobacteriaceae</taxon>
        <taxon>Capnocytophaga</taxon>
    </lineage>
</organism>
<evidence type="ECO:0000313" key="2">
    <source>
        <dbReference type="Proteomes" id="UP000215539"/>
    </source>
</evidence>
<dbReference type="Proteomes" id="UP000215539">
    <property type="component" value="Chromosome 1"/>
</dbReference>
<reference evidence="1 2" key="1">
    <citation type="submission" date="2017-06" db="EMBL/GenBank/DDBJ databases">
        <authorList>
            <consortium name="Pathogen Informatics"/>
        </authorList>
    </citation>
    <scope>NUCLEOTIDE SEQUENCE [LARGE SCALE GENOMIC DNA]</scope>
    <source>
        <strain evidence="1 2">NCTC12947</strain>
    </source>
</reference>
<proteinExistence type="predicted"/>
<name>A0AAX2GW14_9FLAO</name>
<sequence length="195" mass="22538">MHNGCAIEVLNEKGAAYYISPDEKVQSLPTVEEEYICGLFLYHPITYWLKKVGTQYRIIYEGSGKDYFTLMGRQSSEQLTFINGKDSIQSDDLVNYIRVKRNGLYGLFEYDYDSVEKDKGKCRAIRTLLPIQYNAIYHSKKGGKIFFVKGGKTGVYGKHKTPVYTLFERVTAHFYKIAKNGKQGWLDINTLQEYF</sequence>
<dbReference type="EMBL" id="LT906449">
    <property type="protein sequence ID" value="SNV01361.1"/>
    <property type="molecule type" value="Genomic_DNA"/>
</dbReference>
<dbReference type="AlphaFoldDB" id="A0AAX2GW14"/>
<protein>
    <submittedName>
        <fullName evidence="1">Uncharacterized protein</fullName>
    </submittedName>
</protein>
<accession>A0AAX2GW14</accession>